<evidence type="ECO:0000313" key="1">
    <source>
        <dbReference type="EMBL" id="QHU30357.1"/>
    </source>
</evidence>
<organism evidence="1">
    <name type="scientific">viral metagenome</name>
    <dbReference type="NCBI Taxonomy" id="1070528"/>
    <lineage>
        <taxon>unclassified sequences</taxon>
        <taxon>metagenomes</taxon>
        <taxon>organismal metagenomes</taxon>
    </lineage>
</organism>
<dbReference type="AlphaFoldDB" id="A0A6C0LIM5"/>
<dbReference type="EMBL" id="MN740505">
    <property type="protein sequence ID" value="QHU30357.1"/>
    <property type="molecule type" value="Genomic_DNA"/>
</dbReference>
<sequence length="89" mass="10697">MVKIRIINIYKNTHLPEDGWLQGCYICSEITGNTIDHKLHELWENHRFVVYICPRCKKLKLENELLFNEYNTSINAYIDRNFTYHPVDP</sequence>
<accession>A0A6C0LIM5</accession>
<name>A0A6C0LIM5_9ZZZZ</name>
<proteinExistence type="predicted"/>
<reference evidence="1" key="1">
    <citation type="journal article" date="2020" name="Nature">
        <title>Giant virus diversity and host interactions through global metagenomics.</title>
        <authorList>
            <person name="Schulz F."/>
            <person name="Roux S."/>
            <person name="Paez-Espino D."/>
            <person name="Jungbluth S."/>
            <person name="Walsh D.A."/>
            <person name="Denef V.J."/>
            <person name="McMahon K.D."/>
            <person name="Konstantinidis K.T."/>
            <person name="Eloe-Fadrosh E.A."/>
            <person name="Kyrpides N.C."/>
            <person name="Woyke T."/>
        </authorList>
    </citation>
    <scope>NUCLEOTIDE SEQUENCE</scope>
    <source>
        <strain evidence="1">GVMAG-M-3300027833-11</strain>
    </source>
</reference>
<protein>
    <submittedName>
        <fullName evidence="1">Uncharacterized protein</fullName>
    </submittedName>
</protein>